<dbReference type="AlphaFoldDB" id="A0A4R5VC72"/>
<dbReference type="EMBL" id="SMUV01000060">
    <property type="protein sequence ID" value="TDK49842.1"/>
    <property type="molecule type" value="Genomic_DNA"/>
</dbReference>
<comment type="caution">
    <text evidence="1">The sequence shown here is derived from an EMBL/GenBank/DDBJ whole genome shotgun (WGS) entry which is preliminary data.</text>
</comment>
<dbReference type="Proteomes" id="UP000295301">
    <property type="component" value="Unassembled WGS sequence"/>
</dbReference>
<protein>
    <submittedName>
        <fullName evidence="1">Phage tail assembly chaperone</fullName>
    </submittedName>
</protein>
<organism evidence="1 2">
    <name type="scientific">Antarcticimicrobium luteum</name>
    <dbReference type="NCBI Taxonomy" id="2547397"/>
    <lineage>
        <taxon>Bacteria</taxon>
        <taxon>Pseudomonadati</taxon>
        <taxon>Pseudomonadota</taxon>
        <taxon>Alphaproteobacteria</taxon>
        <taxon>Rhodobacterales</taxon>
        <taxon>Paracoccaceae</taxon>
        <taxon>Antarcticimicrobium</taxon>
    </lineage>
</organism>
<sequence length="68" mass="7355">MSGIDWPVLMRAGIQGLRLRPAEFWHLTPAELALMLGQGQGRAPMTRAGLEALLAQWPDAEKGDEDGG</sequence>
<dbReference type="Pfam" id="PF09550">
    <property type="entry name" value="Phage_TAC_6"/>
    <property type="match status" value="1"/>
</dbReference>
<accession>A0A4R5VC72</accession>
<dbReference type="NCBIfam" id="TIGR02216">
    <property type="entry name" value="phage_TIGR02216"/>
    <property type="match status" value="1"/>
</dbReference>
<dbReference type="RefSeq" id="WP_133359244.1">
    <property type="nucleotide sequence ID" value="NZ_SMUV01000060.1"/>
</dbReference>
<dbReference type="InterPro" id="IPR019056">
    <property type="entry name" value="Phage_TAC_6"/>
</dbReference>
<reference evidence="1 2" key="1">
    <citation type="submission" date="2019-03" db="EMBL/GenBank/DDBJ databases">
        <title>Ruegeria lutea sp. nov., a novel strain, isolated from marine sediment, the Masan Bay, South Korea.</title>
        <authorList>
            <person name="Kim J."/>
            <person name="Kim D.-Y."/>
            <person name="Lee S.-S."/>
        </authorList>
    </citation>
    <scope>NUCLEOTIDE SEQUENCE [LARGE SCALE GENOMIC DNA]</scope>
    <source>
        <strain evidence="1 2">318-1</strain>
    </source>
</reference>
<name>A0A4R5VC72_9RHOB</name>
<gene>
    <name evidence="1" type="ORF">E1832_08140</name>
</gene>
<evidence type="ECO:0000313" key="2">
    <source>
        <dbReference type="Proteomes" id="UP000295301"/>
    </source>
</evidence>
<dbReference type="OrthoDB" id="7582980at2"/>
<evidence type="ECO:0000313" key="1">
    <source>
        <dbReference type="EMBL" id="TDK49842.1"/>
    </source>
</evidence>
<dbReference type="InterPro" id="IPR011739">
    <property type="entry name" value="GTA_rcc01693"/>
</dbReference>
<proteinExistence type="predicted"/>
<keyword evidence="2" id="KW-1185">Reference proteome</keyword>